<evidence type="ECO:0000256" key="2">
    <source>
        <dbReference type="ARBA" id="ARBA00022692"/>
    </source>
</evidence>
<sequence length="66" mass="7108">MLANQPLPNQTDNPAYTGSDKDPENGPAVAASIFTAVIVYVGFFVFCGFQAYLHMRSRRGGAISLN</sequence>
<evidence type="ECO:0000256" key="6">
    <source>
        <dbReference type="SAM" id="Phobius"/>
    </source>
</evidence>
<evidence type="ECO:0000256" key="5">
    <source>
        <dbReference type="SAM" id="MobiDB-lite"/>
    </source>
</evidence>
<accession>A0A3A2ZS63</accession>
<feature type="compositionally biased region" description="Polar residues" evidence="5">
    <location>
        <begin position="1"/>
        <end position="16"/>
    </location>
</feature>
<name>A0A3A2ZS63_9EURO</name>
<evidence type="ECO:0000256" key="3">
    <source>
        <dbReference type="ARBA" id="ARBA00022989"/>
    </source>
</evidence>
<keyword evidence="2 6" id="KW-0812">Transmembrane</keyword>
<organism evidence="7 8">
    <name type="scientific">Aspergillus sclerotialis</name>
    <dbReference type="NCBI Taxonomy" id="2070753"/>
    <lineage>
        <taxon>Eukaryota</taxon>
        <taxon>Fungi</taxon>
        <taxon>Dikarya</taxon>
        <taxon>Ascomycota</taxon>
        <taxon>Pezizomycotina</taxon>
        <taxon>Eurotiomycetes</taxon>
        <taxon>Eurotiomycetidae</taxon>
        <taxon>Eurotiales</taxon>
        <taxon>Aspergillaceae</taxon>
        <taxon>Aspergillus</taxon>
        <taxon>Aspergillus subgen. Polypaecilum</taxon>
    </lineage>
</organism>
<dbReference type="STRING" id="2070753.A0A3A2ZS63"/>
<dbReference type="InterPro" id="IPR056552">
    <property type="entry name" value="Ribonucl_Kappa"/>
</dbReference>
<comment type="subcellular location">
    <subcellularLocation>
        <location evidence="1">Membrane</location>
    </subcellularLocation>
</comment>
<evidence type="ECO:0000256" key="1">
    <source>
        <dbReference type="ARBA" id="ARBA00004370"/>
    </source>
</evidence>
<protein>
    <submittedName>
        <fullName evidence="7">Uncharacterized protein</fullName>
    </submittedName>
</protein>
<keyword evidence="3 6" id="KW-1133">Transmembrane helix</keyword>
<keyword evidence="4 6" id="KW-0472">Membrane</keyword>
<feature type="transmembrane region" description="Helical" evidence="6">
    <location>
        <begin position="28"/>
        <end position="49"/>
    </location>
</feature>
<dbReference type="GO" id="GO:0016020">
    <property type="term" value="C:membrane"/>
    <property type="evidence" value="ECO:0007669"/>
    <property type="project" value="UniProtKB-SubCell"/>
</dbReference>
<keyword evidence="8" id="KW-1185">Reference proteome</keyword>
<evidence type="ECO:0000256" key="4">
    <source>
        <dbReference type="ARBA" id="ARBA00023136"/>
    </source>
</evidence>
<feature type="region of interest" description="Disordered" evidence="5">
    <location>
        <begin position="1"/>
        <end position="23"/>
    </location>
</feature>
<proteinExistence type="predicted"/>
<gene>
    <name evidence="7" type="ORF">PHISCL_01614</name>
</gene>
<comment type="caution">
    <text evidence="7">The sequence shown here is derived from an EMBL/GenBank/DDBJ whole genome shotgun (WGS) entry which is preliminary data.</text>
</comment>
<dbReference type="AlphaFoldDB" id="A0A3A2ZS63"/>
<evidence type="ECO:0000313" key="7">
    <source>
        <dbReference type="EMBL" id="RJE26012.1"/>
    </source>
</evidence>
<dbReference type="OrthoDB" id="67317at2759"/>
<reference evidence="8" key="1">
    <citation type="submission" date="2017-02" db="EMBL/GenBank/DDBJ databases">
        <authorList>
            <person name="Tafer H."/>
            <person name="Lopandic K."/>
        </authorList>
    </citation>
    <scope>NUCLEOTIDE SEQUENCE [LARGE SCALE GENOMIC DNA]</scope>
    <source>
        <strain evidence="8">CBS 366.77</strain>
    </source>
</reference>
<dbReference type="EMBL" id="MVGC01000031">
    <property type="protein sequence ID" value="RJE26012.1"/>
    <property type="molecule type" value="Genomic_DNA"/>
</dbReference>
<dbReference type="Proteomes" id="UP000266188">
    <property type="component" value="Unassembled WGS sequence"/>
</dbReference>
<evidence type="ECO:0000313" key="8">
    <source>
        <dbReference type="Proteomes" id="UP000266188"/>
    </source>
</evidence>
<dbReference type="Pfam" id="PF23489">
    <property type="entry name" value="V-ATPase_su_f"/>
    <property type="match status" value="1"/>
</dbReference>